<protein>
    <recommendedName>
        <fullName evidence="5">ENPP1-3/EXOG-like endonuclease/phosphodiesterase domain-containing protein</fullName>
    </recommendedName>
</protein>
<feature type="region of interest" description="Disordered" evidence="3">
    <location>
        <begin position="1"/>
        <end position="20"/>
    </location>
</feature>
<dbReference type="Pfam" id="PF01663">
    <property type="entry name" value="Phosphodiest"/>
    <property type="match status" value="1"/>
</dbReference>
<dbReference type="GO" id="GO:0046872">
    <property type="term" value="F:metal ion binding"/>
    <property type="evidence" value="ECO:0007669"/>
    <property type="project" value="InterPro"/>
</dbReference>
<evidence type="ECO:0000256" key="2">
    <source>
        <dbReference type="ARBA" id="ARBA00023180"/>
    </source>
</evidence>
<dbReference type="SUPFAM" id="SSF54060">
    <property type="entry name" value="His-Me finger endonucleases"/>
    <property type="match status" value="1"/>
</dbReference>
<keyword evidence="4" id="KW-1133">Transmembrane helix</keyword>
<dbReference type="InterPro" id="IPR020821">
    <property type="entry name" value="ENPP1-3/EXOG-like_nuc-like"/>
</dbReference>
<sequence length="906" mass="100888">MANSMMEELEIKEPTPSLAPSQYESPLYTKKWRIVLAILLGVTLMGLCILGFYVSVKSRGVLDGVPPTDTTTIMPLSSIAGWRSSPTGPSCLSLLNDTCPEDFSTPPLLVIGLDGLRPDELREEVTPALVYLRKCGATTHNMVPTYPTTTFPNMYTIATGLYPESHGVVANEMHDPDITRDFAVGNNSIHNPAWWGGEPIWYTSTKQGMKSATLYWPGSDVSIQGGYAAYWKSYQTHITFEERITKIHEWLALPGHEMPHLIMVYFEEPMRTIRQYGLDSLEADKEMRNIDHMIDELMDSLHQKNLAHCINVMVLSDHGEVPFSCSNNFHMQTFMKDIEAQAYIYTGAVGRLRTKETKNKAEAEEKILNIMRCKNPKVRALPKDLLPRRYHYTNNRRIENIILDTSLSTQLVANSDRGCKKAIHGYNNLEAPMQALFIGFGPDFKVNETIQNFRNVELYNLMCQLLHITPVSNNGTAGSLNQLLRDPPPVPPMPDVLTEELLPTPVGMLQPRNPEDKCQCFIPEAQDAPVVESPARRRRSDEGSSISSGTNNVSNTENADSGNSIKNGTSNDNPDTSTTTTTTTSSTTTTTPPPTTTPSTTTTTTTTTTAPPTTTSLTQSKDIQGKLKVLLHSSHVIGLHETLALALWTSFTLTNVTLAEVEEEAGLEEQQPVPACWRADPRLERSQQDQCQKMLTEEEYLANNVTLTQLFPEELERKELLEAEGYLLSNMAPVRAGYADGGRQAMVKAIKEWTNSFGTINVIHGSIFDLDIDGHQDPVATVLKTAKPLVPSNYFFVINQCGSLPCPSMPRKTLAFIFPNTHFPDNCLMSDSEYLNYHLANVRDVELLTGLQFFRNVYSQAALEYRTMQPLTAWPLPPSQDTHLLSLLSDRMGKADSFAAENIQLS</sequence>
<keyword evidence="4" id="KW-0472">Membrane</keyword>
<dbReference type="Proteomes" id="UP001487740">
    <property type="component" value="Unassembled WGS sequence"/>
</dbReference>
<dbReference type="CDD" id="cd16018">
    <property type="entry name" value="Enpp"/>
    <property type="match status" value="1"/>
</dbReference>
<evidence type="ECO:0000256" key="3">
    <source>
        <dbReference type="SAM" id="MobiDB-lite"/>
    </source>
</evidence>
<feature type="transmembrane region" description="Helical" evidence="4">
    <location>
        <begin position="34"/>
        <end position="54"/>
    </location>
</feature>
<keyword evidence="7" id="KW-1185">Reference proteome</keyword>
<dbReference type="EMBL" id="JARAKH010000005">
    <property type="protein sequence ID" value="KAK8403688.1"/>
    <property type="molecule type" value="Genomic_DNA"/>
</dbReference>
<dbReference type="Gene3D" id="3.40.570.10">
    <property type="entry name" value="Extracellular Endonuclease, subunit A"/>
    <property type="match status" value="1"/>
</dbReference>
<dbReference type="SMART" id="SM00477">
    <property type="entry name" value="NUC"/>
    <property type="match status" value="1"/>
</dbReference>
<gene>
    <name evidence="6" type="ORF">O3P69_000054</name>
</gene>
<name>A0AAW0UWV8_SCYPA</name>
<proteinExistence type="predicted"/>
<evidence type="ECO:0000259" key="5">
    <source>
        <dbReference type="SMART" id="SM00477"/>
    </source>
</evidence>
<dbReference type="InterPro" id="IPR044925">
    <property type="entry name" value="His-Me_finger_sf"/>
</dbReference>
<keyword evidence="4" id="KW-0812">Transmembrane</keyword>
<dbReference type="PANTHER" id="PTHR10151">
    <property type="entry name" value="ECTONUCLEOTIDE PYROPHOSPHATASE/PHOSPHODIESTERASE"/>
    <property type="match status" value="1"/>
</dbReference>
<dbReference type="InterPro" id="IPR002591">
    <property type="entry name" value="Phosphodiest/P_Trfase"/>
</dbReference>
<dbReference type="InterPro" id="IPR044929">
    <property type="entry name" value="DNA/RNA_non-sp_Endonuclease_sf"/>
</dbReference>
<feature type="domain" description="ENPP1-3/EXOG-like endonuclease/phosphodiesterase" evidence="5">
    <location>
        <begin position="632"/>
        <end position="860"/>
    </location>
</feature>
<evidence type="ECO:0000256" key="4">
    <source>
        <dbReference type="SAM" id="Phobius"/>
    </source>
</evidence>
<evidence type="ECO:0000313" key="7">
    <source>
        <dbReference type="Proteomes" id="UP001487740"/>
    </source>
</evidence>
<feature type="region of interest" description="Disordered" evidence="3">
    <location>
        <begin position="524"/>
        <end position="620"/>
    </location>
</feature>
<keyword evidence="1" id="KW-0378">Hydrolase</keyword>
<reference evidence="6 7" key="1">
    <citation type="submission" date="2023-03" db="EMBL/GenBank/DDBJ databases">
        <title>High-quality genome of Scylla paramamosain provides insights in environmental adaptation.</title>
        <authorList>
            <person name="Zhang L."/>
        </authorList>
    </citation>
    <scope>NUCLEOTIDE SEQUENCE [LARGE SCALE GENOMIC DNA]</scope>
    <source>
        <strain evidence="6">LZ_2023a</strain>
        <tissue evidence="6">Muscle</tissue>
    </source>
</reference>
<dbReference type="PANTHER" id="PTHR10151:SF114">
    <property type="entry name" value="ECTONUCLEOTIDE PYROPHOSPHATASE_PHOSPHODIESTERASE C27A7.3"/>
    <property type="match status" value="1"/>
</dbReference>
<evidence type="ECO:0000256" key="1">
    <source>
        <dbReference type="ARBA" id="ARBA00022801"/>
    </source>
</evidence>
<keyword evidence="2" id="KW-0325">Glycoprotein</keyword>
<dbReference type="SUPFAM" id="SSF53649">
    <property type="entry name" value="Alkaline phosphatase-like"/>
    <property type="match status" value="1"/>
</dbReference>
<dbReference type="Gene3D" id="3.40.720.10">
    <property type="entry name" value="Alkaline Phosphatase, subunit A"/>
    <property type="match status" value="1"/>
</dbReference>
<dbReference type="InterPro" id="IPR017850">
    <property type="entry name" value="Alkaline_phosphatase_core_sf"/>
</dbReference>
<dbReference type="GO" id="GO:0016787">
    <property type="term" value="F:hydrolase activity"/>
    <property type="evidence" value="ECO:0007669"/>
    <property type="project" value="UniProtKB-KW"/>
</dbReference>
<dbReference type="GO" id="GO:0003676">
    <property type="term" value="F:nucleic acid binding"/>
    <property type="evidence" value="ECO:0007669"/>
    <property type="project" value="InterPro"/>
</dbReference>
<dbReference type="AlphaFoldDB" id="A0AAW0UWV8"/>
<accession>A0AAW0UWV8</accession>
<comment type="caution">
    <text evidence="6">The sequence shown here is derived from an EMBL/GenBank/DDBJ whole genome shotgun (WGS) entry which is preliminary data.</text>
</comment>
<feature type="compositionally biased region" description="Low complexity" evidence="3">
    <location>
        <begin position="576"/>
        <end position="590"/>
    </location>
</feature>
<evidence type="ECO:0000313" key="6">
    <source>
        <dbReference type="EMBL" id="KAK8403688.1"/>
    </source>
</evidence>
<organism evidence="6 7">
    <name type="scientific">Scylla paramamosain</name>
    <name type="common">Mud crab</name>
    <dbReference type="NCBI Taxonomy" id="85552"/>
    <lineage>
        <taxon>Eukaryota</taxon>
        <taxon>Metazoa</taxon>
        <taxon>Ecdysozoa</taxon>
        <taxon>Arthropoda</taxon>
        <taxon>Crustacea</taxon>
        <taxon>Multicrustacea</taxon>
        <taxon>Malacostraca</taxon>
        <taxon>Eumalacostraca</taxon>
        <taxon>Eucarida</taxon>
        <taxon>Decapoda</taxon>
        <taxon>Pleocyemata</taxon>
        <taxon>Brachyura</taxon>
        <taxon>Eubrachyura</taxon>
        <taxon>Portunoidea</taxon>
        <taxon>Portunidae</taxon>
        <taxon>Portuninae</taxon>
        <taxon>Scylla</taxon>
    </lineage>
</organism>
<feature type="compositionally biased region" description="Low complexity" evidence="3">
    <location>
        <begin position="597"/>
        <end position="616"/>
    </location>
</feature>
<feature type="compositionally biased region" description="Polar residues" evidence="3">
    <location>
        <begin position="543"/>
        <end position="575"/>
    </location>
</feature>